<comment type="similarity">
    <text evidence="1 11">Belongs to the short-chain dehydrogenases/reductases (SDR) family.</text>
</comment>
<evidence type="ECO:0000256" key="10">
    <source>
        <dbReference type="ARBA" id="ARBA00047274"/>
    </source>
</evidence>
<dbReference type="Gene3D" id="3.40.50.720">
    <property type="entry name" value="NAD(P)-binding Rossmann-like Domain"/>
    <property type="match status" value="1"/>
</dbReference>
<dbReference type="PROSITE" id="PS00061">
    <property type="entry name" value="ADH_SHORT"/>
    <property type="match status" value="1"/>
</dbReference>
<dbReference type="InterPro" id="IPR020904">
    <property type="entry name" value="Sc_DH/Rdtase_CS"/>
</dbReference>
<name>A0A154IGU6_RHILE</name>
<evidence type="ECO:0000256" key="11">
    <source>
        <dbReference type="RuleBase" id="RU000363"/>
    </source>
</evidence>
<dbReference type="EC" id="1.1.1.381" evidence="5"/>
<dbReference type="InterPro" id="IPR036291">
    <property type="entry name" value="NAD(P)-bd_dom_sf"/>
</dbReference>
<evidence type="ECO:0000256" key="3">
    <source>
        <dbReference type="ARBA" id="ARBA00043812"/>
    </source>
</evidence>
<gene>
    <name evidence="12" type="ORF">A4A59_21450</name>
</gene>
<sequence>MSASSLKPVALVTGASAGIGAIYAARLAEKGYDLILVARRADRLKALSDKLGAAHGTKVEVVEADLTKDADVTRVEKVLKENSAITLLVNNAGNSTLAPVAKTAEEDAAAMIALNVTALTRLTHAVLPAFLSRNHGAIINVASVLSFHALPISAIYSGTKGYVMNFSRGLQQELAETNVRLQLVMPAATATELWDLSGVPLASLNQATVMTSENLVDAALAGFDKGEDITLPSVADATLWDKFDQARSTLFAATQTGEPAPRYRAV</sequence>
<evidence type="ECO:0000256" key="2">
    <source>
        <dbReference type="ARBA" id="ARBA00023002"/>
    </source>
</evidence>
<dbReference type="SUPFAM" id="SSF51735">
    <property type="entry name" value="NAD(P)-binding Rossmann-fold domains"/>
    <property type="match status" value="1"/>
</dbReference>
<dbReference type="AlphaFoldDB" id="A0A154IGU6"/>
<evidence type="ECO:0000256" key="5">
    <source>
        <dbReference type="ARBA" id="ARBA00044059"/>
    </source>
</evidence>
<dbReference type="GO" id="GO:0035527">
    <property type="term" value="F:3-hydroxypropionate dehydrogenase (NADP+) activity"/>
    <property type="evidence" value="ECO:0007669"/>
    <property type="project" value="UniProtKB-EC"/>
</dbReference>
<dbReference type="InterPro" id="IPR002347">
    <property type="entry name" value="SDR_fam"/>
</dbReference>
<protein>
    <recommendedName>
        <fullName evidence="6">NADP-dependent 3-hydroxy acid dehydrogenase YdfG</fullName>
        <ecNumber evidence="4">1.1.1.298</ecNumber>
        <ecNumber evidence="5">1.1.1.381</ecNumber>
    </recommendedName>
    <alternativeName>
        <fullName evidence="8">L-allo-threonine dehydrogenase</fullName>
    </alternativeName>
    <alternativeName>
        <fullName evidence="7">Malonic semialdehyde reductase</fullName>
    </alternativeName>
</protein>
<evidence type="ECO:0000256" key="8">
    <source>
        <dbReference type="ARBA" id="ARBA00044349"/>
    </source>
</evidence>
<keyword evidence="2" id="KW-0560">Oxidoreductase</keyword>
<evidence type="ECO:0000256" key="1">
    <source>
        <dbReference type="ARBA" id="ARBA00006484"/>
    </source>
</evidence>
<evidence type="ECO:0000256" key="9">
    <source>
        <dbReference type="ARBA" id="ARBA00045650"/>
    </source>
</evidence>
<evidence type="ECO:0000256" key="4">
    <source>
        <dbReference type="ARBA" id="ARBA00044050"/>
    </source>
</evidence>
<dbReference type="Pfam" id="PF00106">
    <property type="entry name" value="adh_short"/>
    <property type="match status" value="1"/>
</dbReference>
<dbReference type="PANTHER" id="PTHR43086:SF3">
    <property type="entry name" value="NADP-DEPENDENT 3-HYDROXY ACID DEHYDROGENASE YDFG"/>
    <property type="match status" value="1"/>
</dbReference>
<dbReference type="PIRSF" id="PIRSF000126">
    <property type="entry name" value="11-beta-HSD1"/>
    <property type="match status" value="1"/>
</dbReference>
<proteinExistence type="inferred from homology"/>
<comment type="catalytic activity">
    <reaction evidence="3">
        <text>L-allo-threonine + NADP(+) = aminoacetone + CO2 + NADPH</text>
        <dbReference type="Rhea" id="RHEA:43524"/>
        <dbReference type="ChEBI" id="CHEBI:16526"/>
        <dbReference type="ChEBI" id="CHEBI:57783"/>
        <dbReference type="ChEBI" id="CHEBI:58320"/>
        <dbReference type="ChEBI" id="CHEBI:58349"/>
        <dbReference type="ChEBI" id="CHEBI:58585"/>
        <dbReference type="EC" id="1.1.1.381"/>
    </reaction>
</comment>
<evidence type="ECO:0000313" key="12">
    <source>
        <dbReference type="EMBL" id="KZA99806.1"/>
    </source>
</evidence>
<comment type="caution">
    <text evidence="12">The sequence shown here is derived from an EMBL/GenBank/DDBJ whole genome shotgun (WGS) entry which is preliminary data.</text>
</comment>
<dbReference type="PANTHER" id="PTHR43086">
    <property type="entry name" value="VERY-LONG-CHAIN 3-OXOOACYL-COA REDUCTASE"/>
    <property type="match status" value="1"/>
</dbReference>
<evidence type="ECO:0000256" key="6">
    <source>
        <dbReference type="ARBA" id="ARBA00044065"/>
    </source>
</evidence>
<dbReference type="PRINTS" id="PR00081">
    <property type="entry name" value="GDHRDH"/>
</dbReference>
<evidence type="ECO:0000256" key="7">
    <source>
        <dbReference type="ARBA" id="ARBA00044271"/>
    </source>
</evidence>
<accession>A0A154IGU6</accession>
<comment type="catalytic activity">
    <reaction evidence="10">
        <text>3-hydroxypropanoate + NADP(+) = 3-oxopropanoate + NADPH + H(+)</text>
        <dbReference type="Rhea" id="RHEA:26438"/>
        <dbReference type="ChEBI" id="CHEBI:15378"/>
        <dbReference type="ChEBI" id="CHEBI:16510"/>
        <dbReference type="ChEBI" id="CHEBI:33190"/>
        <dbReference type="ChEBI" id="CHEBI:57783"/>
        <dbReference type="ChEBI" id="CHEBI:58349"/>
        <dbReference type="EC" id="1.1.1.298"/>
    </reaction>
</comment>
<comment type="function">
    <text evidence="9">NADP-dependent dehydrogenase with broad substrate specificity acting on 3-hydroxy acids. Catalyzes the NADP-dependent oxidation of L-allo-threonine to L-2-amino-3-keto-butyrate, which is spontaneously decarboxylated into aminoacetone. Also acts on D-threonine, L-serine, D-serine, D-3-hydroxyisobutyrate, L-3-hydroxyisobutyrate, D-glycerate and L-glycerate. Able to catalyze the reduction of the malonic semialdehyde to 3-hydroxypropionic acid. YdfG is apparently supplementing RutE, the presumed malonic semialdehyde reductase involved in pyrimidine degradation since both are able to detoxify malonic semialdehyde.</text>
</comment>
<reference evidence="12" key="1">
    <citation type="submission" date="2016-03" db="EMBL/GenBank/DDBJ databases">
        <title>Microsymbionts genomes from the relict species Vavilovia formosa.</title>
        <authorList>
            <person name="Chirak E."/>
            <person name="Kimeklis A."/>
            <person name="Kopat V."/>
            <person name="Andronov E."/>
        </authorList>
    </citation>
    <scope>NUCLEOTIDE SEQUENCE [LARGE SCALE GENOMIC DNA]</scope>
    <source>
        <strain evidence="12">Vaf12</strain>
    </source>
</reference>
<dbReference type="EMBL" id="LVYU01000100">
    <property type="protein sequence ID" value="KZA99806.1"/>
    <property type="molecule type" value="Genomic_DNA"/>
</dbReference>
<dbReference type="EC" id="1.1.1.298" evidence="4"/>
<organism evidence="12">
    <name type="scientific">Rhizobium leguminosarum</name>
    <dbReference type="NCBI Taxonomy" id="384"/>
    <lineage>
        <taxon>Bacteria</taxon>
        <taxon>Pseudomonadati</taxon>
        <taxon>Pseudomonadota</taxon>
        <taxon>Alphaproteobacteria</taxon>
        <taxon>Hyphomicrobiales</taxon>
        <taxon>Rhizobiaceae</taxon>
        <taxon>Rhizobium/Agrobacterium group</taxon>
        <taxon>Rhizobium</taxon>
    </lineage>
</organism>
<dbReference type="RefSeq" id="WP_062942695.1">
    <property type="nucleotide sequence ID" value="NZ_CP171844.1"/>
</dbReference>
<dbReference type="PRINTS" id="PR00080">
    <property type="entry name" value="SDRFAMILY"/>
</dbReference>